<dbReference type="AlphaFoldDB" id="A0A0Q9WND8"/>
<keyword evidence="4" id="KW-1185">Reference proteome</keyword>
<protein>
    <submittedName>
        <fullName evidence="3">Uncharacterized protein, isoform C</fullName>
    </submittedName>
</protein>
<evidence type="ECO:0000256" key="1">
    <source>
        <dbReference type="SAM" id="MobiDB-lite"/>
    </source>
</evidence>
<dbReference type="eggNOG" id="ENOG502SH17">
    <property type="taxonomic scope" value="Eukaryota"/>
</dbReference>
<feature type="region of interest" description="Disordered" evidence="1">
    <location>
        <begin position="138"/>
        <end position="168"/>
    </location>
</feature>
<keyword evidence="2" id="KW-1133">Transmembrane helix</keyword>
<organism evidence="3 4">
    <name type="scientific">Drosophila mojavensis</name>
    <name type="common">Fruit fly</name>
    <dbReference type="NCBI Taxonomy" id="7230"/>
    <lineage>
        <taxon>Eukaryota</taxon>
        <taxon>Metazoa</taxon>
        <taxon>Ecdysozoa</taxon>
        <taxon>Arthropoda</taxon>
        <taxon>Hexapoda</taxon>
        <taxon>Insecta</taxon>
        <taxon>Pterygota</taxon>
        <taxon>Neoptera</taxon>
        <taxon>Endopterygota</taxon>
        <taxon>Diptera</taxon>
        <taxon>Brachycera</taxon>
        <taxon>Muscomorpha</taxon>
        <taxon>Ephydroidea</taxon>
        <taxon>Drosophilidae</taxon>
        <taxon>Drosophila</taxon>
    </lineage>
</organism>
<dbReference type="Proteomes" id="UP000009192">
    <property type="component" value="Unassembled WGS sequence"/>
</dbReference>
<feature type="transmembrane region" description="Helical" evidence="2">
    <location>
        <begin position="32"/>
        <end position="49"/>
    </location>
</feature>
<dbReference type="FunCoup" id="A0A0Q9WND8">
    <property type="interactions" value="14"/>
</dbReference>
<feature type="transmembrane region" description="Helical" evidence="2">
    <location>
        <begin position="61"/>
        <end position="79"/>
    </location>
</feature>
<proteinExistence type="predicted"/>
<gene>
    <name evidence="3" type="primary">Dmoj\GI14617</name>
    <name evidence="3" type="ORF">Dmoj_GI14617</name>
</gene>
<reference evidence="3 4" key="1">
    <citation type="journal article" date="2007" name="Nature">
        <title>Evolution of genes and genomes on the Drosophila phylogeny.</title>
        <authorList>
            <consortium name="Drosophila 12 Genomes Consortium"/>
            <person name="Clark A.G."/>
            <person name="Eisen M.B."/>
            <person name="Smith D.R."/>
            <person name="Bergman C.M."/>
            <person name="Oliver B."/>
            <person name="Markow T.A."/>
            <person name="Kaufman T.C."/>
            <person name="Kellis M."/>
            <person name="Gelbart W."/>
            <person name="Iyer V.N."/>
            <person name="Pollard D.A."/>
            <person name="Sackton T.B."/>
            <person name="Larracuente A.M."/>
            <person name="Singh N.D."/>
            <person name="Abad J.P."/>
            <person name="Abt D.N."/>
            <person name="Adryan B."/>
            <person name="Aguade M."/>
            <person name="Akashi H."/>
            <person name="Anderson W.W."/>
            <person name="Aquadro C.F."/>
            <person name="Ardell D.H."/>
            <person name="Arguello R."/>
            <person name="Artieri C.G."/>
            <person name="Barbash D.A."/>
            <person name="Barker D."/>
            <person name="Barsanti P."/>
            <person name="Batterham P."/>
            <person name="Batzoglou S."/>
            <person name="Begun D."/>
            <person name="Bhutkar A."/>
            <person name="Blanco E."/>
            <person name="Bosak S.A."/>
            <person name="Bradley R.K."/>
            <person name="Brand A.D."/>
            <person name="Brent M.R."/>
            <person name="Brooks A.N."/>
            <person name="Brown R.H."/>
            <person name="Butlin R.K."/>
            <person name="Caggese C."/>
            <person name="Calvi B.R."/>
            <person name="Bernardo de Carvalho A."/>
            <person name="Caspi A."/>
            <person name="Castrezana S."/>
            <person name="Celniker S.E."/>
            <person name="Chang J.L."/>
            <person name="Chapple C."/>
            <person name="Chatterji S."/>
            <person name="Chinwalla A."/>
            <person name="Civetta A."/>
            <person name="Clifton S.W."/>
            <person name="Comeron J.M."/>
            <person name="Costello J.C."/>
            <person name="Coyne J.A."/>
            <person name="Daub J."/>
            <person name="David R.G."/>
            <person name="Delcher A.L."/>
            <person name="Delehaunty K."/>
            <person name="Do C.B."/>
            <person name="Ebling H."/>
            <person name="Edwards K."/>
            <person name="Eickbush T."/>
            <person name="Evans J.D."/>
            <person name="Filipski A."/>
            <person name="Findeiss S."/>
            <person name="Freyhult E."/>
            <person name="Fulton L."/>
            <person name="Fulton R."/>
            <person name="Garcia A.C."/>
            <person name="Gardiner A."/>
            <person name="Garfield D.A."/>
            <person name="Garvin B.E."/>
            <person name="Gibson G."/>
            <person name="Gilbert D."/>
            <person name="Gnerre S."/>
            <person name="Godfrey J."/>
            <person name="Good R."/>
            <person name="Gotea V."/>
            <person name="Gravely B."/>
            <person name="Greenberg A.J."/>
            <person name="Griffiths-Jones S."/>
            <person name="Gross S."/>
            <person name="Guigo R."/>
            <person name="Gustafson E.A."/>
            <person name="Haerty W."/>
            <person name="Hahn M.W."/>
            <person name="Halligan D.L."/>
            <person name="Halpern A.L."/>
            <person name="Halter G.M."/>
            <person name="Han M.V."/>
            <person name="Heger A."/>
            <person name="Hillier L."/>
            <person name="Hinrichs A.S."/>
            <person name="Holmes I."/>
            <person name="Hoskins R.A."/>
            <person name="Hubisz M.J."/>
            <person name="Hultmark D."/>
            <person name="Huntley M.A."/>
            <person name="Jaffe D.B."/>
            <person name="Jagadeeshan S."/>
            <person name="Jeck W.R."/>
            <person name="Johnson J."/>
            <person name="Jones C.D."/>
            <person name="Jordan W.C."/>
            <person name="Karpen G.H."/>
            <person name="Kataoka E."/>
            <person name="Keightley P.D."/>
            <person name="Kheradpour P."/>
            <person name="Kirkness E.F."/>
            <person name="Koerich L.B."/>
            <person name="Kristiansen K."/>
            <person name="Kudrna D."/>
            <person name="Kulathinal R.J."/>
            <person name="Kumar S."/>
            <person name="Kwok R."/>
            <person name="Lander E."/>
            <person name="Langley C.H."/>
            <person name="Lapoint R."/>
            <person name="Lazzaro B.P."/>
            <person name="Lee S.J."/>
            <person name="Levesque L."/>
            <person name="Li R."/>
            <person name="Lin C.F."/>
            <person name="Lin M.F."/>
            <person name="Lindblad-Toh K."/>
            <person name="Llopart A."/>
            <person name="Long M."/>
            <person name="Low L."/>
            <person name="Lozovsky E."/>
            <person name="Lu J."/>
            <person name="Luo M."/>
            <person name="Machado C.A."/>
            <person name="Makalowski W."/>
            <person name="Marzo M."/>
            <person name="Matsuda M."/>
            <person name="Matzkin L."/>
            <person name="McAllister B."/>
            <person name="McBride C.S."/>
            <person name="McKernan B."/>
            <person name="McKernan K."/>
            <person name="Mendez-Lago M."/>
            <person name="Minx P."/>
            <person name="Mollenhauer M.U."/>
            <person name="Montooth K."/>
            <person name="Mount S.M."/>
            <person name="Mu X."/>
            <person name="Myers E."/>
            <person name="Negre B."/>
            <person name="Newfeld S."/>
            <person name="Nielsen R."/>
            <person name="Noor M.A."/>
            <person name="O'Grady P."/>
            <person name="Pachter L."/>
            <person name="Papaceit M."/>
            <person name="Parisi M.J."/>
            <person name="Parisi M."/>
            <person name="Parts L."/>
            <person name="Pedersen J.S."/>
            <person name="Pesole G."/>
            <person name="Phillippy A.M."/>
            <person name="Ponting C.P."/>
            <person name="Pop M."/>
            <person name="Porcelli D."/>
            <person name="Powell J.R."/>
            <person name="Prohaska S."/>
            <person name="Pruitt K."/>
            <person name="Puig M."/>
            <person name="Quesneville H."/>
            <person name="Ram K.R."/>
            <person name="Rand D."/>
            <person name="Rasmussen M.D."/>
            <person name="Reed L.K."/>
            <person name="Reenan R."/>
            <person name="Reily A."/>
            <person name="Remington K.A."/>
            <person name="Rieger T.T."/>
            <person name="Ritchie M.G."/>
            <person name="Robin C."/>
            <person name="Rogers Y.H."/>
            <person name="Rohde C."/>
            <person name="Rozas J."/>
            <person name="Rubenfield M.J."/>
            <person name="Ruiz A."/>
            <person name="Russo S."/>
            <person name="Salzberg S.L."/>
            <person name="Sanchez-Gracia A."/>
            <person name="Saranga D.J."/>
            <person name="Sato H."/>
            <person name="Schaeffer S.W."/>
            <person name="Schatz M.C."/>
            <person name="Schlenke T."/>
            <person name="Schwartz R."/>
            <person name="Segarra C."/>
            <person name="Singh R.S."/>
            <person name="Sirot L."/>
            <person name="Sirota M."/>
            <person name="Sisneros N.B."/>
            <person name="Smith C.D."/>
            <person name="Smith T.F."/>
            <person name="Spieth J."/>
            <person name="Stage D.E."/>
            <person name="Stark A."/>
            <person name="Stephan W."/>
            <person name="Strausberg R.L."/>
            <person name="Strempel S."/>
            <person name="Sturgill D."/>
            <person name="Sutton G."/>
            <person name="Sutton G.G."/>
            <person name="Tao W."/>
            <person name="Teichmann S."/>
            <person name="Tobari Y.N."/>
            <person name="Tomimura Y."/>
            <person name="Tsolas J.M."/>
            <person name="Valente V.L."/>
            <person name="Venter E."/>
            <person name="Venter J.C."/>
            <person name="Vicario S."/>
            <person name="Vieira F.G."/>
            <person name="Vilella A.J."/>
            <person name="Villasante A."/>
            <person name="Walenz B."/>
            <person name="Wang J."/>
            <person name="Wasserman M."/>
            <person name="Watts T."/>
            <person name="Wilson D."/>
            <person name="Wilson R.K."/>
            <person name="Wing R.A."/>
            <person name="Wolfner M.F."/>
            <person name="Wong A."/>
            <person name="Wong G.K."/>
            <person name="Wu C.I."/>
            <person name="Wu G."/>
            <person name="Yamamoto D."/>
            <person name="Yang H.P."/>
            <person name="Yang S.P."/>
            <person name="Yorke J.A."/>
            <person name="Yoshida K."/>
            <person name="Zdobnov E."/>
            <person name="Zhang P."/>
            <person name="Zhang Y."/>
            <person name="Zimin A.V."/>
            <person name="Baldwin J."/>
            <person name="Abdouelleil A."/>
            <person name="Abdulkadir J."/>
            <person name="Abebe A."/>
            <person name="Abera B."/>
            <person name="Abreu J."/>
            <person name="Acer S.C."/>
            <person name="Aftuck L."/>
            <person name="Alexander A."/>
            <person name="An P."/>
            <person name="Anderson E."/>
            <person name="Anderson S."/>
            <person name="Arachi H."/>
            <person name="Azer M."/>
            <person name="Bachantsang P."/>
            <person name="Barry A."/>
            <person name="Bayul T."/>
            <person name="Berlin A."/>
            <person name="Bessette D."/>
            <person name="Bloom T."/>
            <person name="Blye J."/>
            <person name="Boguslavskiy L."/>
            <person name="Bonnet C."/>
            <person name="Boukhgalter B."/>
            <person name="Bourzgui I."/>
            <person name="Brown A."/>
            <person name="Cahill P."/>
            <person name="Channer S."/>
            <person name="Cheshatsang Y."/>
            <person name="Chuda L."/>
            <person name="Citroen M."/>
            <person name="Collymore A."/>
            <person name="Cooke P."/>
            <person name="Costello M."/>
            <person name="D'Aco K."/>
            <person name="Daza R."/>
            <person name="De Haan G."/>
            <person name="DeGray S."/>
            <person name="DeMaso C."/>
            <person name="Dhargay N."/>
            <person name="Dooley K."/>
            <person name="Dooley E."/>
            <person name="Doricent M."/>
            <person name="Dorje P."/>
            <person name="Dorjee K."/>
            <person name="Dupes A."/>
            <person name="Elong R."/>
            <person name="Falk J."/>
            <person name="Farina A."/>
            <person name="Faro S."/>
            <person name="Ferguson D."/>
            <person name="Fisher S."/>
            <person name="Foley C.D."/>
            <person name="Franke A."/>
            <person name="Friedrich D."/>
            <person name="Gadbois L."/>
            <person name="Gearin G."/>
            <person name="Gearin C.R."/>
            <person name="Giannoukos G."/>
            <person name="Goode T."/>
            <person name="Graham J."/>
            <person name="Grandbois E."/>
            <person name="Grewal S."/>
            <person name="Gyaltsen K."/>
            <person name="Hafez N."/>
            <person name="Hagos B."/>
            <person name="Hall J."/>
            <person name="Henson C."/>
            <person name="Hollinger A."/>
            <person name="Honan T."/>
            <person name="Huard M.D."/>
            <person name="Hughes L."/>
            <person name="Hurhula B."/>
            <person name="Husby M.E."/>
            <person name="Kamat A."/>
            <person name="Kanga B."/>
            <person name="Kashin S."/>
            <person name="Khazanovich D."/>
            <person name="Kisner P."/>
            <person name="Lance K."/>
            <person name="Lara M."/>
            <person name="Lee W."/>
            <person name="Lennon N."/>
            <person name="Letendre F."/>
            <person name="LeVine R."/>
            <person name="Lipovsky A."/>
            <person name="Liu X."/>
            <person name="Liu J."/>
            <person name="Liu S."/>
            <person name="Lokyitsang T."/>
            <person name="Lokyitsang Y."/>
            <person name="Lubonja R."/>
            <person name="Lui A."/>
            <person name="MacDonald P."/>
            <person name="Magnisalis V."/>
            <person name="Maru K."/>
            <person name="Matthews C."/>
            <person name="McCusker W."/>
            <person name="McDonough S."/>
            <person name="Mehta T."/>
            <person name="Meldrim J."/>
            <person name="Meneus L."/>
            <person name="Mihai O."/>
            <person name="Mihalev A."/>
            <person name="Mihova T."/>
            <person name="Mittelman R."/>
            <person name="Mlenga V."/>
            <person name="Montmayeur A."/>
            <person name="Mulrain L."/>
            <person name="Navidi A."/>
            <person name="Naylor J."/>
            <person name="Negash T."/>
            <person name="Nguyen T."/>
            <person name="Nguyen N."/>
            <person name="Nicol R."/>
            <person name="Norbu C."/>
            <person name="Norbu N."/>
            <person name="Novod N."/>
            <person name="O'Neill B."/>
            <person name="Osman S."/>
            <person name="Markiewicz E."/>
            <person name="Oyono O.L."/>
            <person name="Patti C."/>
            <person name="Phunkhang P."/>
            <person name="Pierre F."/>
            <person name="Priest M."/>
            <person name="Raghuraman S."/>
            <person name="Rege F."/>
            <person name="Reyes R."/>
            <person name="Rise C."/>
            <person name="Rogov P."/>
            <person name="Ross K."/>
            <person name="Ryan E."/>
            <person name="Settipalli S."/>
            <person name="Shea T."/>
            <person name="Sherpa N."/>
            <person name="Shi L."/>
            <person name="Shih D."/>
            <person name="Sparrow T."/>
            <person name="Spaulding J."/>
            <person name="Stalker J."/>
            <person name="Stange-Thomann N."/>
            <person name="Stavropoulos S."/>
            <person name="Stone C."/>
            <person name="Strader C."/>
            <person name="Tesfaye S."/>
            <person name="Thomson T."/>
            <person name="Thoulutsang Y."/>
            <person name="Thoulutsang D."/>
            <person name="Topham K."/>
            <person name="Topping I."/>
            <person name="Tsamla T."/>
            <person name="Vassiliev H."/>
            <person name="Vo A."/>
            <person name="Wangchuk T."/>
            <person name="Wangdi T."/>
            <person name="Weiand M."/>
            <person name="Wilkinson J."/>
            <person name="Wilson A."/>
            <person name="Yadav S."/>
            <person name="Young G."/>
            <person name="Yu Q."/>
            <person name="Zembek L."/>
            <person name="Zhong D."/>
            <person name="Zimmer A."/>
            <person name="Zwirko Z."/>
            <person name="Jaffe D.B."/>
            <person name="Alvarez P."/>
            <person name="Brockman W."/>
            <person name="Butler J."/>
            <person name="Chin C."/>
            <person name="Gnerre S."/>
            <person name="Grabherr M."/>
            <person name="Kleber M."/>
            <person name="Mauceli E."/>
            <person name="MacCallum I."/>
        </authorList>
    </citation>
    <scope>NUCLEOTIDE SEQUENCE [LARGE SCALE GENOMIC DNA]</scope>
    <source>
        <strain evidence="4">Tucson 15081-1352.22</strain>
    </source>
</reference>
<dbReference type="EMBL" id="CH933810">
    <property type="protein sequence ID" value="KRF94253.1"/>
    <property type="molecule type" value="Genomic_DNA"/>
</dbReference>
<sequence length="241" mass="27779">MLGARPEIQFVFGYTTIFCFFFLFWFSFLNKFIYLFSFLFIFVFVCASSESEMNHMRTNRLLALLLLGSWLLVLGLATATEQVERLPVAASDEPHIRNKRGIFWDFFQKMVITKNLIVDQYTDTRNTLNDIYNTVNEQFSDPAPAKPTSQPRVTTEKLPSSDEDDQTVKTTTEGFAISRYELGRILGRNFRGVQRLAQIEFKDALNATHYNLQQYKMEADKQFANSVGVEKKNKLKSLGLG</sequence>
<dbReference type="InParanoid" id="A0A0Q9WND8"/>
<evidence type="ECO:0000313" key="3">
    <source>
        <dbReference type="EMBL" id="KRF94253.1"/>
    </source>
</evidence>
<keyword evidence="2" id="KW-0472">Membrane</keyword>
<dbReference type="OrthoDB" id="6623312at2759"/>
<feature type="transmembrane region" description="Helical" evidence="2">
    <location>
        <begin position="7"/>
        <end position="26"/>
    </location>
</feature>
<name>A0A0Q9WND8_DROMO</name>
<evidence type="ECO:0000313" key="4">
    <source>
        <dbReference type="Proteomes" id="UP000009192"/>
    </source>
</evidence>
<keyword evidence="2" id="KW-0812">Transmembrane</keyword>
<accession>A0A0Q9WND8</accession>
<evidence type="ECO:0000256" key="2">
    <source>
        <dbReference type="SAM" id="Phobius"/>
    </source>
</evidence>
<dbReference type="KEGG" id="dmo:Dmoj_GI14617"/>